<reference evidence="2 4" key="1">
    <citation type="journal article" date="2017" name="Nature">
        <title>The sunflower genome provides insights into oil metabolism, flowering and Asterid evolution.</title>
        <authorList>
            <person name="Badouin H."/>
            <person name="Gouzy J."/>
            <person name="Grassa C.J."/>
            <person name="Murat F."/>
            <person name="Staton S.E."/>
            <person name="Cottret L."/>
            <person name="Lelandais-Briere C."/>
            <person name="Owens G.L."/>
            <person name="Carrere S."/>
            <person name="Mayjonade B."/>
            <person name="Legrand L."/>
            <person name="Gill N."/>
            <person name="Kane N.C."/>
            <person name="Bowers J.E."/>
            <person name="Hubner S."/>
            <person name="Bellec A."/>
            <person name="Berard A."/>
            <person name="Berges H."/>
            <person name="Blanchet N."/>
            <person name="Boniface M.C."/>
            <person name="Brunel D."/>
            <person name="Catrice O."/>
            <person name="Chaidir N."/>
            <person name="Claudel C."/>
            <person name="Donnadieu C."/>
            <person name="Faraut T."/>
            <person name="Fievet G."/>
            <person name="Helmstetter N."/>
            <person name="King M."/>
            <person name="Knapp S.J."/>
            <person name="Lai Z."/>
            <person name="Le Paslier M.C."/>
            <person name="Lippi Y."/>
            <person name="Lorenzon L."/>
            <person name="Mandel J.R."/>
            <person name="Marage G."/>
            <person name="Marchand G."/>
            <person name="Marquand E."/>
            <person name="Bret-Mestries E."/>
            <person name="Morien E."/>
            <person name="Nambeesan S."/>
            <person name="Nguyen T."/>
            <person name="Pegot-Espagnet P."/>
            <person name="Pouilly N."/>
            <person name="Raftis F."/>
            <person name="Sallet E."/>
            <person name="Schiex T."/>
            <person name="Thomas J."/>
            <person name="Vandecasteele C."/>
            <person name="Vares D."/>
            <person name="Vear F."/>
            <person name="Vautrin S."/>
            <person name="Crespi M."/>
            <person name="Mangin B."/>
            <person name="Burke J.M."/>
            <person name="Salse J."/>
            <person name="Munos S."/>
            <person name="Vincourt P."/>
            <person name="Rieseberg L.H."/>
            <person name="Langlade N.B."/>
        </authorList>
    </citation>
    <scope>NUCLEOTIDE SEQUENCE [LARGE SCALE GENOMIC DNA]</scope>
    <source>
        <strain evidence="4">cv. SF193</strain>
        <tissue evidence="2">Leaves</tissue>
    </source>
</reference>
<dbReference type="EMBL" id="CM007891">
    <property type="protein sequence ID" value="OTG33919.1"/>
    <property type="molecule type" value="Genomic_DNA"/>
</dbReference>
<dbReference type="Gramene" id="mRNA:HanXRQr2_Chr02g0064831">
    <property type="protein sequence ID" value="CDS:HanXRQr2_Chr02g0064831.1"/>
    <property type="gene ID" value="HanXRQr2_Chr02g0064831"/>
</dbReference>
<gene>
    <name evidence="3" type="ORF">HannXRQ_Chr02g0039951</name>
    <name evidence="2" type="ORF">HanXRQr2_Chr02g0064831</name>
</gene>
<accession>A0A251VF60</accession>
<name>A0A251VF60_HELAN</name>
<evidence type="ECO:0000313" key="2">
    <source>
        <dbReference type="EMBL" id="KAF5818405.1"/>
    </source>
</evidence>
<keyword evidence="4" id="KW-1185">Reference proteome</keyword>
<dbReference type="AlphaFoldDB" id="A0A251VF60"/>
<dbReference type="InParanoid" id="A0A251VF60"/>
<evidence type="ECO:0000313" key="3">
    <source>
        <dbReference type="EMBL" id="OTG33919.1"/>
    </source>
</evidence>
<organism evidence="3 4">
    <name type="scientific">Helianthus annuus</name>
    <name type="common">Common sunflower</name>
    <dbReference type="NCBI Taxonomy" id="4232"/>
    <lineage>
        <taxon>Eukaryota</taxon>
        <taxon>Viridiplantae</taxon>
        <taxon>Streptophyta</taxon>
        <taxon>Embryophyta</taxon>
        <taxon>Tracheophyta</taxon>
        <taxon>Spermatophyta</taxon>
        <taxon>Magnoliopsida</taxon>
        <taxon>eudicotyledons</taxon>
        <taxon>Gunneridae</taxon>
        <taxon>Pentapetalae</taxon>
        <taxon>asterids</taxon>
        <taxon>campanulids</taxon>
        <taxon>Asterales</taxon>
        <taxon>Asteraceae</taxon>
        <taxon>Asteroideae</taxon>
        <taxon>Heliantheae alliance</taxon>
        <taxon>Heliantheae</taxon>
        <taxon>Helianthus</taxon>
    </lineage>
</organism>
<proteinExistence type="predicted"/>
<evidence type="ECO:0000256" key="1">
    <source>
        <dbReference type="SAM" id="MobiDB-lite"/>
    </source>
</evidence>
<dbReference type="Proteomes" id="UP000215914">
    <property type="component" value="Chromosome 2"/>
</dbReference>
<reference evidence="3" key="2">
    <citation type="submission" date="2017-02" db="EMBL/GenBank/DDBJ databases">
        <title>Sunflower complete genome.</title>
        <authorList>
            <person name="Langlade N."/>
            <person name="Munos S."/>
        </authorList>
    </citation>
    <scope>NUCLEOTIDE SEQUENCE [LARGE SCALE GENOMIC DNA]</scope>
    <source>
        <tissue evidence="3">Leaves</tissue>
    </source>
</reference>
<dbReference type="EMBL" id="MNCJ02000317">
    <property type="protein sequence ID" value="KAF5818405.1"/>
    <property type="molecule type" value="Genomic_DNA"/>
</dbReference>
<feature type="region of interest" description="Disordered" evidence="1">
    <location>
        <begin position="1"/>
        <end position="40"/>
    </location>
</feature>
<sequence length="76" mass="8527">MHKEKTQIKNQNNSGHNSGEAGTSVAAVEQQHRRRPQVRRSSNIDCWHFVMMFVRIHKTLSPVAISGGCRCRIVGG</sequence>
<reference evidence="2" key="3">
    <citation type="submission" date="2020-06" db="EMBL/GenBank/DDBJ databases">
        <title>Helianthus annuus Genome sequencing and assembly Release 2.</title>
        <authorList>
            <person name="Gouzy J."/>
            <person name="Langlade N."/>
            <person name="Munos S."/>
        </authorList>
    </citation>
    <scope>NUCLEOTIDE SEQUENCE</scope>
    <source>
        <tissue evidence="2">Leaves</tissue>
    </source>
</reference>
<feature type="compositionally biased region" description="Polar residues" evidence="1">
    <location>
        <begin position="8"/>
        <end position="21"/>
    </location>
</feature>
<protein>
    <submittedName>
        <fullName evidence="3">Uncharacterized protein</fullName>
    </submittedName>
</protein>
<evidence type="ECO:0000313" key="4">
    <source>
        <dbReference type="Proteomes" id="UP000215914"/>
    </source>
</evidence>